<dbReference type="STRING" id="1763534.GCA_001831475_01141"/>
<evidence type="ECO:0000313" key="1">
    <source>
        <dbReference type="EMBL" id="OCB76517.1"/>
    </source>
</evidence>
<accession>A0A1B9E3L3</accession>
<dbReference type="AlphaFoldDB" id="A0A1B9E3L3"/>
<sequence>MTKSILIFILATFCVFSCQKNTPNNHKIPATDVVAVPKKDTSNTTTAKTTHFEGKYLYGKKQGGAYWIEVKITDLKNQQHYNVTVQSKEIKGKSCCRFNKTGTLKNDTLFIKTTDWKKPVTVIITKKNRTITIDAIEKEADDRYALNWYCCGGGSLMGDYTQN</sequence>
<dbReference type="EMBL" id="LVEP01000022">
    <property type="protein sequence ID" value="OCB76517.1"/>
    <property type="molecule type" value="Genomic_DNA"/>
</dbReference>
<name>A0A1B9E3L3_9FLAO</name>
<evidence type="ECO:0000313" key="2">
    <source>
        <dbReference type="Proteomes" id="UP000093510"/>
    </source>
</evidence>
<organism evidence="1 2">
    <name type="scientific">Flavobacterium crassostreae</name>
    <dbReference type="NCBI Taxonomy" id="1763534"/>
    <lineage>
        <taxon>Bacteria</taxon>
        <taxon>Pseudomonadati</taxon>
        <taxon>Bacteroidota</taxon>
        <taxon>Flavobacteriia</taxon>
        <taxon>Flavobacteriales</taxon>
        <taxon>Flavobacteriaceae</taxon>
        <taxon>Flavobacterium</taxon>
    </lineage>
</organism>
<proteinExistence type="predicted"/>
<keyword evidence="2" id="KW-1185">Reference proteome</keyword>
<dbReference type="OrthoDB" id="946181at2"/>
<reference evidence="1 2" key="1">
    <citation type="submission" date="2016-03" db="EMBL/GenBank/DDBJ databases">
        <authorList>
            <person name="Ploux O."/>
        </authorList>
    </citation>
    <scope>NUCLEOTIDE SEQUENCE [LARGE SCALE GENOMIC DNA]</scope>
    <source>
        <strain evidence="1 2">LPB0076</strain>
    </source>
</reference>
<dbReference type="RefSeq" id="WP_066333855.1">
    <property type="nucleotide sequence ID" value="NZ_CP017688.1"/>
</dbReference>
<gene>
    <name evidence="1" type="ORF">LPBF_06140</name>
</gene>
<protein>
    <submittedName>
        <fullName evidence="1">Uncharacterized protein</fullName>
    </submittedName>
</protein>
<dbReference type="Proteomes" id="UP000093510">
    <property type="component" value="Unassembled WGS sequence"/>
</dbReference>
<comment type="caution">
    <text evidence="1">The sequence shown here is derived from an EMBL/GenBank/DDBJ whole genome shotgun (WGS) entry which is preliminary data.</text>
</comment>